<evidence type="ECO:0000256" key="8">
    <source>
        <dbReference type="ARBA" id="ARBA00023027"/>
    </source>
</evidence>
<sequence>MIQDIAPKKYVNHYEEQSPTAEDWMLVYRDGKVLCRFDNEKMYFPKVKEITQEEQDVTYLFTISDERFFLLKNGLDGELEGYGWEKPVIFRNARPQYRGFAGITGMQLFDWYRSNKFCGRCGKSMVPDHKERMVHCECCGNMVYPKICPGIIVAVTNGDKLLLTKYAPAPGRNTNYALVAGFTEIGETLEETVQREVMEEVGLKVKNIRYYKSQPWSFSSTLLCGFFCEVDGDTDITLDTEELAVGEWFDRDNIPVEDDGVSLTREMIGVFKIGGEKNL</sequence>
<accession>A0AAE3A7E0</accession>
<reference evidence="11 12" key="1">
    <citation type="submission" date="2021-10" db="EMBL/GenBank/DDBJ databases">
        <title>Anaerobic single-cell dispensing facilitates the cultivation of human gut bacteria.</title>
        <authorList>
            <person name="Afrizal A."/>
        </authorList>
    </citation>
    <scope>NUCLEOTIDE SEQUENCE [LARGE SCALE GENOMIC DNA]</scope>
    <source>
        <strain evidence="11 12">CLA-AA-H276</strain>
    </source>
</reference>
<dbReference type="PANTHER" id="PTHR42904:SF6">
    <property type="entry name" value="NAD-CAPPED RNA HYDROLASE NUDT12"/>
    <property type="match status" value="1"/>
</dbReference>
<dbReference type="CDD" id="cd03429">
    <property type="entry name" value="NUDIX_NADH_pyrophosphatase_Nudt13"/>
    <property type="match status" value="1"/>
</dbReference>
<dbReference type="Pfam" id="PF09297">
    <property type="entry name" value="Zn_ribbon_NUD"/>
    <property type="match status" value="1"/>
</dbReference>
<dbReference type="Proteomes" id="UP001198220">
    <property type="component" value="Unassembled WGS sequence"/>
</dbReference>
<dbReference type="InterPro" id="IPR049734">
    <property type="entry name" value="NudC-like_C"/>
</dbReference>
<evidence type="ECO:0000256" key="6">
    <source>
        <dbReference type="ARBA" id="ARBA00022801"/>
    </source>
</evidence>
<comment type="cofactor">
    <cofactor evidence="2">
        <name>Zn(2+)</name>
        <dbReference type="ChEBI" id="CHEBI:29105"/>
    </cofactor>
</comment>
<dbReference type="EC" id="3.6.1.22" evidence="4"/>
<evidence type="ECO:0000256" key="1">
    <source>
        <dbReference type="ARBA" id="ARBA00001946"/>
    </source>
</evidence>
<evidence type="ECO:0000313" key="11">
    <source>
        <dbReference type="EMBL" id="MCC2124560.1"/>
    </source>
</evidence>
<comment type="similarity">
    <text evidence="3">Belongs to the Nudix hydrolase family. NudC subfamily.</text>
</comment>
<dbReference type="GO" id="GO:0006742">
    <property type="term" value="P:NADP+ catabolic process"/>
    <property type="evidence" value="ECO:0007669"/>
    <property type="project" value="TreeGrafter"/>
</dbReference>
<keyword evidence="8" id="KW-0520">NAD</keyword>
<gene>
    <name evidence="11" type="primary">nudC</name>
    <name evidence="11" type="ORF">LKD36_00025</name>
</gene>
<keyword evidence="6 11" id="KW-0378">Hydrolase</keyword>
<dbReference type="InterPro" id="IPR015797">
    <property type="entry name" value="NUDIX_hydrolase-like_dom_sf"/>
</dbReference>
<dbReference type="InterPro" id="IPR020084">
    <property type="entry name" value="NUDIX_hydrolase_CS"/>
</dbReference>
<dbReference type="NCBIfam" id="NF001299">
    <property type="entry name" value="PRK00241.1"/>
    <property type="match status" value="1"/>
</dbReference>
<dbReference type="GO" id="GO:0035529">
    <property type="term" value="F:NADH pyrophosphatase activity"/>
    <property type="evidence" value="ECO:0007669"/>
    <property type="project" value="TreeGrafter"/>
</dbReference>
<dbReference type="PROSITE" id="PS00893">
    <property type="entry name" value="NUDIX_BOX"/>
    <property type="match status" value="1"/>
</dbReference>
<evidence type="ECO:0000313" key="12">
    <source>
        <dbReference type="Proteomes" id="UP001198220"/>
    </source>
</evidence>
<organism evidence="11 12">
    <name type="scientific">Hominiventricola filiformis</name>
    <dbReference type="NCBI Taxonomy" id="2885352"/>
    <lineage>
        <taxon>Bacteria</taxon>
        <taxon>Bacillati</taxon>
        <taxon>Bacillota</taxon>
        <taxon>Clostridia</taxon>
        <taxon>Lachnospirales</taxon>
        <taxon>Lachnospiraceae</taxon>
        <taxon>Hominiventricola</taxon>
    </lineage>
</organism>
<keyword evidence="7" id="KW-0460">Magnesium</keyword>
<dbReference type="InterPro" id="IPR015376">
    <property type="entry name" value="Znr_NADH_PPase"/>
</dbReference>
<comment type="catalytic activity">
    <reaction evidence="9">
        <text>a 5'-end NAD(+)-phospho-ribonucleoside in mRNA + H2O = a 5'-end phospho-adenosine-phospho-ribonucleoside in mRNA + beta-nicotinamide D-ribonucleotide + 2 H(+)</text>
        <dbReference type="Rhea" id="RHEA:60876"/>
        <dbReference type="Rhea" id="RHEA-COMP:15698"/>
        <dbReference type="Rhea" id="RHEA-COMP:15719"/>
        <dbReference type="ChEBI" id="CHEBI:14649"/>
        <dbReference type="ChEBI" id="CHEBI:15377"/>
        <dbReference type="ChEBI" id="CHEBI:15378"/>
        <dbReference type="ChEBI" id="CHEBI:144029"/>
        <dbReference type="ChEBI" id="CHEBI:144051"/>
    </reaction>
    <physiologicalReaction direction="left-to-right" evidence="9">
        <dbReference type="Rhea" id="RHEA:60877"/>
    </physiologicalReaction>
</comment>
<dbReference type="EMBL" id="JAJEPS010000001">
    <property type="protein sequence ID" value="MCC2124560.1"/>
    <property type="molecule type" value="Genomic_DNA"/>
</dbReference>
<evidence type="ECO:0000256" key="2">
    <source>
        <dbReference type="ARBA" id="ARBA00001947"/>
    </source>
</evidence>
<dbReference type="Gene3D" id="3.90.79.10">
    <property type="entry name" value="Nucleoside Triphosphate Pyrophosphohydrolase"/>
    <property type="match status" value="1"/>
</dbReference>
<dbReference type="Pfam" id="PF00293">
    <property type="entry name" value="NUDIX"/>
    <property type="match status" value="1"/>
</dbReference>
<evidence type="ECO:0000259" key="10">
    <source>
        <dbReference type="PROSITE" id="PS51462"/>
    </source>
</evidence>
<feature type="domain" description="Nudix hydrolase" evidence="10">
    <location>
        <begin position="144"/>
        <end position="277"/>
    </location>
</feature>
<protein>
    <recommendedName>
        <fullName evidence="4">NAD(+) diphosphatase</fullName>
        <ecNumber evidence="4">3.6.1.22</ecNumber>
    </recommendedName>
</protein>
<dbReference type="InterPro" id="IPR050241">
    <property type="entry name" value="NAD-cap_RNA_hydrolase_NudC"/>
</dbReference>
<comment type="caution">
    <text evidence="11">The sequence shown here is derived from an EMBL/GenBank/DDBJ whole genome shotgun (WGS) entry which is preliminary data.</text>
</comment>
<evidence type="ECO:0000256" key="9">
    <source>
        <dbReference type="ARBA" id="ARBA00023679"/>
    </source>
</evidence>
<evidence type="ECO:0000256" key="3">
    <source>
        <dbReference type="ARBA" id="ARBA00009595"/>
    </source>
</evidence>
<dbReference type="InterPro" id="IPR000086">
    <property type="entry name" value="NUDIX_hydrolase_dom"/>
</dbReference>
<dbReference type="GO" id="GO:0046872">
    <property type="term" value="F:metal ion binding"/>
    <property type="evidence" value="ECO:0007669"/>
    <property type="project" value="UniProtKB-KW"/>
</dbReference>
<keyword evidence="12" id="KW-1185">Reference proteome</keyword>
<evidence type="ECO:0000256" key="7">
    <source>
        <dbReference type="ARBA" id="ARBA00022842"/>
    </source>
</evidence>
<evidence type="ECO:0000256" key="5">
    <source>
        <dbReference type="ARBA" id="ARBA00022723"/>
    </source>
</evidence>
<comment type="cofactor">
    <cofactor evidence="1">
        <name>Mg(2+)</name>
        <dbReference type="ChEBI" id="CHEBI:18420"/>
    </cofactor>
</comment>
<keyword evidence="5" id="KW-0479">Metal-binding</keyword>
<name>A0AAE3A7E0_9FIRM</name>
<dbReference type="AlphaFoldDB" id="A0AAE3A7E0"/>
<dbReference type="Gene3D" id="3.90.79.20">
    <property type="match status" value="1"/>
</dbReference>
<proteinExistence type="inferred from homology"/>
<dbReference type="GO" id="GO:0005829">
    <property type="term" value="C:cytosol"/>
    <property type="evidence" value="ECO:0007669"/>
    <property type="project" value="TreeGrafter"/>
</dbReference>
<dbReference type="SUPFAM" id="SSF55811">
    <property type="entry name" value="Nudix"/>
    <property type="match status" value="1"/>
</dbReference>
<dbReference type="PANTHER" id="PTHR42904">
    <property type="entry name" value="NUDIX HYDROLASE, NUDC SUBFAMILY"/>
    <property type="match status" value="1"/>
</dbReference>
<dbReference type="RefSeq" id="WP_308458188.1">
    <property type="nucleotide sequence ID" value="NZ_JAJEPS010000001.1"/>
</dbReference>
<evidence type="ECO:0000256" key="4">
    <source>
        <dbReference type="ARBA" id="ARBA00012381"/>
    </source>
</evidence>
<dbReference type="GO" id="GO:0019677">
    <property type="term" value="P:NAD+ catabolic process"/>
    <property type="evidence" value="ECO:0007669"/>
    <property type="project" value="TreeGrafter"/>
</dbReference>
<dbReference type="PROSITE" id="PS51462">
    <property type="entry name" value="NUDIX"/>
    <property type="match status" value="1"/>
</dbReference>